<proteinExistence type="predicted"/>
<dbReference type="EMBL" id="JH711575">
    <property type="protein sequence ID" value="EIW84407.1"/>
    <property type="molecule type" value="Genomic_DNA"/>
</dbReference>
<evidence type="ECO:0000256" key="2">
    <source>
        <dbReference type="SAM" id="Phobius"/>
    </source>
</evidence>
<evidence type="ECO:0000256" key="1">
    <source>
        <dbReference type="SAM" id="MobiDB-lite"/>
    </source>
</evidence>
<feature type="compositionally biased region" description="Low complexity" evidence="1">
    <location>
        <begin position="1"/>
        <end position="25"/>
    </location>
</feature>
<sequence length="236" mass="24748">MHTAMPTAPAPATTTAAPSSPDTTPNKAINDDSAAHKYAQTTAAVIAGVTPMLALIYFCPLVLVFRHAKRHPRAVNKVAGARVQVWAPMVYGFLVLSSLAEVALAAWLLLQFRFNGNAPNISVITGVRVLLFAGCWTLTTAGTYALLFLDPAWSRRPIASVGAQALWILATWAAWVVGAALLNRGAPQLFAGVGVGAGQEACAGVVYCGQVKTLFGESPGGFVGTGVLMRIFSRVL</sequence>
<dbReference type="Proteomes" id="UP000053558">
    <property type="component" value="Unassembled WGS sequence"/>
</dbReference>
<gene>
    <name evidence="3" type="ORF">CONPUDRAFT_120257</name>
</gene>
<evidence type="ECO:0008006" key="5">
    <source>
        <dbReference type="Google" id="ProtNLM"/>
    </source>
</evidence>
<organism evidence="3 4">
    <name type="scientific">Coniophora puteana (strain RWD-64-598)</name>
    <name type="common">Brown rot fungus</name>
    <dbReference type="NCBI Taxonomy" id="741705"/>
    <lineage>
        <taxon>Eukaryota</taxon>
        <taxon>Fungi</taxon>
        <taxon>Dikarya</taxon>
        <taxon>Basidiomycota</taxon>
        <taxon>Agaricomycotina</taxon>
        <taxon>Agaricomycetes</taxon>
        <taxon>Agaricomycetidae</taxon>
        <taxon>Boletales</taxon>
        <taxon>Coniophorineae</taxon>
        <taxon>Coniophoraceae</taxon>
        <taxon>Coniophora</taxon>
    </lineage>
</organism>
<feature type="transmembrane region" description="Helical" evidence="2">
    <location>
        <begin position="129"/>
        <end position="149"/>
    </location>
</feature>
<accession>A0A5M3MZI6</accession>
<dbReference type="OMA" id="RSCANIV"/>
<dbReference type="RefSeq" id="XP_007766114.1">
    <property type="nucleotide sequence ID" value="XM_007767924.1"/>
</dbReference>
<protein>
    <recommendedName>
        <fullName evidence="5">MARVEL domain-containing protein</fullName>
    </recommendedName>
</protein>
<dbReference type="AlphaFoldDB" id="A0A5M3MZI6"/>
<dbReference type="OrthoDB" id="2628419at2759"/>
<keyword evidence="4" id="KW-1185">Reference proteome</keyword>
<reference evidence="4" key="1">
    <citation type="journal article" date="2012" name="Science">
        <title>The Paleozoic origin of enzymatic lignin decomposition reconstructed from 31 fungal genomes.</title>
        <authorList>
            <person name="Floudas D."/>
            <person name="Binder M."/>
            <person name="Riley R."/>
            <person name="Barry K."/>
            <person name="Blanchette R.A."/>
            <person name="Henrissat B."/>
            <person name="Martinez A.T."/>
            <person name="Otillar R."/>
            <person name="Spatafora J.W."/>
            <person name="Yadav J.S."/>
            <person name="Aerts A."/>
            <person name="Benoit I."/>
            <person name="Boyd A."/>
            <person name="Carlson A."/>
            <person name="Copeland A."/>
            <person name="Coutinho P.M."/>
            <person name="de Vries R.P."/>
            <person name="Ferreira P."/>
            <person name="Findley K."/>
            <person name="Foster B."/>
            <person name="Gaskell J."/>
            <person name="Glotzer D."/>
            <person name="Gorecki P."/>
            <person name="Heitman J."/>
            <person name="Hesse C."/>
            <person name="Hori C."/>
            <person name="Igarashi K."/>
            <person name="Jurgens J.A."/>
            <person name="Kallen N."/>
            <person name="Kersten P."/>
            <person name="Kohler A."/>
            <person name="Kuees U."/>
            <person name="Kumar T.K.A."/>
            <person name="Kuo A."/>
            <person name="LaButti K."/>
            <person name="Larrondo L.F."/>
            <person name="Lindquist E."/>
            <person name="Ling A."/>
            <person name="Lombard V."/>
            <person name="Lucas S."/>
            <person name="Lundell T."/>
            <person name="Martin R."/>
            <person name="McLaughlin D.J."/>
            <person name="Morgenstern I."/>
            <person name="Morin E."/>
            <person name="Murat C."/>
            <person name="Nagy L.G."/>
            <person name="Nolan M."/>
            <person name="Ohm R.A."/>
            <person name="Patyshakuliyeva A."/>
            <person name="Rokas A."/>
            <person name="Ruiz-Duenas F.J."/>
            <person name="Sabat G."/>
            <person name="Salamov A."/>
            <person name="Samejima M."/>
            <person name="Schmutz J."/>
            <person name="Slot J.C."/>
            <person name="St John F."/>
            <person name="Stenlid J."/>
            <person name="Sun H."/>
            <person name="Sun S."/>
            <person name="Syed K."/>
            <person name="Tsang A."/>
            <person name="Wiebenga A."/>
            <person name="Young D."/>
            <person name="Pisabarro A."/>
            <person name="Eastwood D.C."/>
            <person name="Martin F."/>
            <person name="Cullen D."/>
            <person name="Grigoriev I.V."/>
            <person name="Hibbett D.S."/>
        </authorList>
    </citation>
    <scope>NUCLEOTIDE SEQUENCE [LARGE SCALE GENOMIC DNA]</scope>
    <source>
        <strain evidence="4">RWD-64-598 SS2</strain>
    </source>
</reference>
<feature type="transmembrane region" description="Helical" evidence="2">
    <location>
        <begin position="43"/>
        <end position="65"/>
    </location>
</feature>
<feature type="region of interest" description="Disordered" evidence="1">
    <location>
        <begin position="1"/>
        <end position="30"/>
    </location>
</feature>
<name>A0A5M3MZI6_CONPW</name>
<keyword evidence="2" id="KW-0812">Transmembrane</keyword>
<keyword evidence="2" id="KW-0472">Membrane</keyword>
<dbReference type="GeneID" id="19199534"/>
<comment type="caution">
    <text evidence="3">The sequence shown here is derived from an EMBL/GenBank/DDBJ whole genome shotgun (WGS) entry which is preliminary data.</text>
</comment>
<keyword evidence="2" id="KW-1133">Transmembrane helix</keyword>
<evidence type="ECO:0000313" key="4">
    <source>
        <dbReference type="Proteomes" id="UP000053558"/>
    </source>
</evidence>
<feature type="transmembrane region" description="Helical" evidence="2">
    <location>
        <begin position="161"/>
        <end position="182"/>
    </location>
</feature>
<feature type="transmembrane region" description="Helical" evidence="2">
    <location>
        <begin position="85"/>
        <end position="109"/>
    </location>
</feature>
<dbReference type="KEGG" id="cput:CONPUDRAFT_120257"/>
<evidence type="ECO:0000313" key="3">
    <source>
        <dbReference type="EMBL" id="EIW84407.1"/>
    </source>
</evidence>